<evidence type="ECO:0000313" key="1">
    <source>
        <dbReference type="EMBL" id="SVA62768.1"/>
    </source>
</evidence>
<accession>A0A381XDE8</accession>
<dbReference type="EMBL" id="UINC01014775">
    <property type="protein sequence ID" value="SVA62768.1"/>
    <property type="molecule type" value="Genomic_DNA"/>
</dbReference>
<gene>
    <name evidence="1" type="ORF">METZ01_LOCUS115622</name>
</gene>
<organism evidence="1">
    <name type="scientific">marine metagenome</name>
    <dbReference type="NCBI Taxonomy" id="408172"/>
    <lineage>
        <taxon>unclassified sequences</taxon>
        <taxon>metagenomes</taxon>
        <taxon>ecological metagenomes</taxon>
    </lineage>
</organism>
<proteinExistence type="predicted"/>
<name>A0A381XDE8_9ZZZZ</name>
<sequence>PRLLTASTSPLSSLVSSDLRFRSEA</sequence>
<reference evidence="1" key="1">
    <citation type="submission" date="2018-05" db="EMBL/GenBank/DDBJ databases">
        <authorList>
            <person name="Lanie J.A."/>
            <person name="Ng W.-L."/>
            <person name="Kazmierczak K.M."/>
            <person name="Andrzejewski T.M."/>
            <person name="Davidsen T.M."/>
            <person name="Wayne K.J."/>
            <person name="Tettelin H."/>
            <person name="Glass J.I."/>
            <person name="Rusch D."/>
            <person name="Podicherti R."/>
            <person name="Tsui H.-C.T."/>
            <person name="Winkler M.E."/>
        </authorList>
    </citation>
    <scope>NUCLEOTIDE SEQUENCE</scope>
</reference>
<protein>
    <submittedName>
        <fullName evidence="1">Uncharacterized protein</fullName>
    </submittedName>
</protein>
<dbReference type="AlphaFoldDB" id="A0A381XDE8"/>
<feature type="non-terminal residue" evidence="1">
    <location>
        <position position="1"/>
    </location>
</feature>
<feature type="non-terminal residue" evidence="1">
    <location>
        <position position="25"/>
    </location>
</feature>